<keyword evidence="2" id="KW-1185">Reference proteome</keyword>
<feature type="non-terminal residue" evidence="1">
    <location>
        <position position="543"/>
    </location>
</feature>
<sequence>GKPDRLHQHVLRCSSWPATEKASYIKKVNEETTSTRKRNKPSQEDSIETMFETTSETTSELAGPSAKQENILNWCKPISSAQSEKLYSKLLNAIIYGNLSFNLVNNPYFQDFLQELAPSYQPPSLDMLRGCILTKTFSNHLQKKLTIMSTFTDATICLDGWTDISGNSIYGFMILKECEEHVTDIVDLSANRHKATFIMNKIQEVFISNGFKMSSAIACVTDNPPVMVSIKNLLNDKYQSIIPIRCCLHAFNLIVKNIAGFTENSVSHFLSTFCETRWYSIAKVCLGVSTFERGFLYCLRLSESDKTNYPEIRENIKNIINDRYHFASNNTLIQVIKPVVDAIGRLESRDATLADVFKELIYVHREVSRLEVPIPGFKAHVLAVISRRAREFSDDIYFVALFLSPTYKKMAMSRYMNGERLVRGCLELARVWNFKKPDASLLLKELNSYKDGTPPFNRISTNLQQSPRSFWANFTGNSPLLRQFAMKVFAIVPHGAAYELEQDEGFDEVDEQIETVSIEDEISVIDEFFDFEAFEKEQEEFSF</sequence>
<dbReference type="Proteomes" id="UP000789366">
    <property type="component" value="Unassembled WGS sequence"/>
</dbReference>
<evidence type="ECO:0000313" key="2">
    <source>
        <dbReference type="Proteomes" id="UP000789366"/>
    </source>
</evidence>
<evidence type="ECO:0000313" key="1">
    <source>
        <dbReference type="EMBL" id="CAG8693720.1"/>
    </source>
</evidence>
<name>A0ACA9P6P5_9GLOM</name>
<proteinExistence type="predicted"/>
<accession>A0ACA9P6P5</accession>
<gene>
    <name evidence="1" type="ORF">SPELUC_LOCUS10896</name>
</gene>
<reference evidence="1" key="1">
    <citation type="submission" date="2021-06" db="EMBL/GenBank/DDBJ databases">
        <authorList>
            <person name="Kallberg Y."/>
            <person name="Tangrot J."/>
            <person name="Rosling A."/>
        </authorList>
    </citation>
    <scope>NUCLEOTIDE SEQUENCE</scope>
    <source>
        <strain evidence="1">28 12/20/2015</strain>
    </source>
</reference>
<protein>
    <submittedName>
        <fullName evidence="1">439_t:CDS:1</fullName>
    </submittedName>
</protein>
<comment type="caution">
    <text evidence="1">The sequence shown here is derived from an EMBL/GenBank/DDBJ whole genome shotgun (WGS) entry which is preliminary data.</text>
</comment>
<organism evidence="1 2">
    <name type="scientific">Cetraspora pellucida</name>
    <dbReference type="NCBI Taxonomy" id="1433469"/>
    <lineage>
        <taxon>Eukaryota</taxon>
        <taxon>Fungi</taxon>
        <taxon>Fungi incertae sedis</taxon>
        <taxon>Mucoromycota</taxon>
        <taxon>Glomeromycotina</taxon>
        <taxon>Glomeromycetes</taxon>
        <taxon>Diversisporales</taxon>
        <taxon>Gigasporaceae</taxon>
        <taxon>Cetraspora</taxon>
    </lineage>
</organism>
<feature type="non-terminal residue" evidence="1">
    <location>
        <position position="1"/>
    </location>
</feature>
<dbReference type="EMBL" id="CAJVPW010021498">
    <property type="protein sequence ID" value="CAG8693720.1"/>
    <property type="molecule type" value="Genomic_DNA"/>
</dbReference>